<comment type="subcellular location">
    <subcellularLocation>
        <location evidence="1">Lipid droplet</location>
    </subcellularLocation>
</comment>
<dbReference type="InterPro" id="IPR029058">
    <property type="entry name" value="AB_hydrolase_fold"/>
</dbReference>
<evidence type="ECO:0000313" key="5">
    <source>
        <dbReference type="EMBL" id="KAH8986012.1"/>
    </source>
</evidence>
<name>A0AAD4Q5H9_9AGAM</name>
<dbReference type="SUPFAM" id="SSF53474">
    <property type="entry name" value="alpha/beta-Hydrolases"/>
    <property type="match status" value="1"/>
</dbReference>
<accession>A0AAD4Q5H9</accession>
<gene>
    <name evidence="5" type="ORF">EDB92DRAFT_1881131</name>
</gene>
<dbReference type="PANTHER" id="PTHR13390:SF0">
    <property type="entry name" value="LIPID DROPLET-ASSOCIATED HYDROLASE"/>
    <property type="match status" value="1"/>
</dbReference>
<dbReference type="AlphaFoldDB" id="A0AAD4Q5H9"/>
<evidence type="ECO:0000313" key="6">
    <source>
        <dbReference type="Proteomes" id="UP001201163"/>
    </source>
</evidence>
<comment type="similarity">
    <text evidence="2">Belongs to the AB hydrolase superfamily. LDAH family.</text>
</comment>
<evidence type="ECO:0000256" key="4">
    <source>
        <dbReference type="ARBA" id="ARBA00022801"/>
    </source>
</evidence>
<keyword evidence="3" id="KW-0551">Lipid droplet</keyword>
<proteinExistence type="inferred from homology"/>
<dbReference type="Pfam" id="PF10230">
    <property type="entry name" value="LIDHydrolase"/>
    <property type="match status" value="1"/>
</dbReference>
<evidence type="ECO:0000256" key="2">
    <source>
        <dbReference type="ARBA" id="ARBA00008300"/>
    </source>
</evidence>
<dbReference type="PANTHER" id="PTHR13390">
    <property type="entry name" value="LIPASE"/>
    <property type="match status" value="1"/>
</dbReference>
<dbReference type="InterPro" id="IPR019363">
    <property type="entry name" value="LDAH"/>
</dbReference>
<dbReference type="Proteomes" id="UP001201163">
    <property type="component" value="Unassembled WGS sequence"/>
</dbReference>
<keyword evidence="4" id="KW-0378">Hydrolase</keyword>
<evidence type="ECO:0000256" key="1">
    <source>
        <dbReference type="ARBA" id="ARBA00004502"/>
    </source>
</evidence>
<dbReference type="Gene3D" id="3.40.50.1820">
    <property type="entry name" value="alpha/beta hydrolase"/>
    <property type="match status" value="1"/>
</dbReference>
<evidence type="ECO:0000256" key="3">
    <source>
        <dbReference type="ARBA" id="ARBA00022677"/>
    </source>
</evidence>
<dbReference type="EMBL" id="JAKELL010000058">
    <property type="protein sequence ID" value="KAH8986012.1"/>
    <property type="molecule type" value="Genomic_DNA"/>
</dbReference>
<keyword evidence="6" id="KW-1185">Reference proteome</keyword>
<dbReference type="GO" id="GO:0019915">
    <property type="term" value="P:lipid storage"/>
    <property type="evidence" value="ECO:0007669"/>
    <property type="project" value="InterPro"/>
</dbReference>
<comment type="caution">
    <text evidence="5">The sequence shown here is derived from an EMBL/GenBank/DDBJ whole genome shotgun (WGS) entry which is preliminary data.</text>
</comment>
<evidence type="ECO:0008006" key="7">
    <source>
        <dbReference type="Google" id="ProtNLM"/>
    </source>
</evidence>
<protein>
    <recommendedName>
        <fullName evidence="7">Lipid droplet-associated hydrolase</fullName>
    </recommendedName>
</protein>
<dbReference type="GO" id="GO:0005811">
    <property type="term" value="C:lipid droplet"/>
    <property type="evidence" value="ECO:0007669"/>
    <property type="project" value="UniProtKB-SubCell"/>
</dbReference>
<organism evidence="5 6">
    <name type="scientific">Lactarius akahatsu</name>
    <dbReference type="NCBI Taxonomy" id="416441"/>
    <lineage>
        <taxon>Eukaryota</taxon>
        <taxon>Fungi</taxon>
        <taxon>Dikarya</taxon>
        <taxon>Basidiomycota</taxon>
        <taxon>Agaricomycotina</taxon>
        <taxon>Agaricomycetes</taxon>
        <taxon>Russulales</taxon>
        <taxon>Russulaceae</taxon>
        <taxon>Lactarius</taxon>
    </lineage>
</organism>
<reference evidence="5" key="1">
    <citation type="submission" date="2022-01" db="EMBL/GenBank/DDBJ databases">
        <title>Comparative genomics reveals a dynamic genome evolution in the ectomycorrhizal milk-cap (Lactarius) mushrooms.</title>
        <authorList>
            <consortium name="DOE Joint Genome Institute"/>
            <person name="Lebreton A."/>
            <person name="Tang N."/>
            <person name="Kuo A."/>
            <person name="LaButti K."/>
            <person name="Drula E."/>
            <person name="Barry K."/>
            <person name="Clum A."/>
            <person name="Lipzen A."/>
            <person name="Mousain D."/>
            <person name="Ng V."/>
            <person name="Wang R."/>
            <person name="Wang X."/>
            <person name="Dai Y."/>
            <person name="Henrissat B."/>
            <person name="Grigoriev I.V."/>
            <person name="Guerin-Laguette A."/>
            <person name="Yu F."/>
            <person name="Martin F.M."/>
        </authorList>
    </citation>
    <scope>NUCLEOTIDE SEQUENCE</scope>
    <source>
        <strain evidence="5">QP</strain>
    </source>
</reference>
<dbReference type="GO" id="GO:0016298">
    <property type="term" value="F:lipase activity"/>
    <property type="evidence" value="ECO:0007669"/>
    <property type="project" value="InterPro"/>
</dbReference>
<sequence length="342" mass="37706">MGATQLDSSLPRFLQPSQSPLLTQAPGPVPVHATYGHGRPFGQAQVLWWPWIPRSQGGSVVPRTVLLFIPGNPGLLDVYIPFLDAIYSEANSSVAIFAHAHLGLSSYIGGDRSFPDTSSVTLPAQIQAHVKFLDELLAAYGPETSVLLVGHSIGAWFIQEMMKARATDLRSCERVGAFMLTPTLSEIGGSPNGKTLSPFFRPPWPRTLAYLSLLVQYTPQWALRLVLHSWPDDQLRFLHRFLQAPAAIYASLVMADDEVKTVLDPDVGFLHEFSGKIWFYYAERDGWVGGQREVILRALRGTPAEVQVVHGRSDIPHGFCLSNHSADVASQCLKWMYAGGFL</sequence>